<dbReference type="NCBIfam" id="TIGR01978">
    <property type="entry name" value="sufC"/>
    <property type="match status" value="1"/>
</dbReference>
<dbReference type="AlphaFoldDB" id="A0A3B1DY59"/>
<feature type="domain" description="ABC transporter" evidence="4">
    <location>
        <begin position="33"/>
        <end position="280"/>
    </location>
</feature>
<evidence type="ECO:0000313" key="5">
    <source>
        <dbReference type="EMBL" id="VAX37335.1"/>
    </source>
</evidence>
<dbReference type="PANTHER" id="PTHR43204">
    <property type="entry name" value="ABC TRANSPORTER I FAMILY MEMBER 6, CHLOROPLASTIC"/>
    <property type="match status" value="1"/>
</dbReference>
<evidence type="ECO:0000256" key="2">
    <source>
        <dbReference type="ARBA" id="ARBA00022840"/>
    </source>
</evidence>
<dbReference type="EMBL" id="UOGL01000114">
    <property type="protein sequence ID" value="VAX37335.1"/>
    <property type="molecule type" value="Genomic_DNA"/>
</dbReference>
<dbReference type="PROSITE" id="PS50893">
    <property type="entry name" value="ABC_TRANSPORTER_2"/>
    <property type="match status" value="1"/>
</dbReference>
<feature type="non-terminal residue" evidence="5">
    <location>
        <position position="1"/>
    </location>
</feature>
<dbReference type="InterPro" id="IPR010230">
    <property type="entry name" value="FeS-cluster_ATPase_SufC"/>
</dbReference>
<feature type="compositionally biased region" description="Basic and acidic residues" evidence="3">
    <location>
        <begin position="278"/>
        <end position="298"/>
    </location>
</feature>
<dbReference type="InterPro" id="IPR003439">
    <property type="entry name" value="ABC_transporter-like_ATP-bd"/>
</dbReference>
<reference evidence="5" key="1">
    <citation type="submission" date="2018-06" db="EMBL/GenBank/DDBJ databases">
        <authorList>
            <person name="Zhirakovskaya E."/>
        </authorList>
    </citation>
    <scope>NUCLEOTIDE SEQUENCE</scope>
</reference>
<dbReference type="CDD" id="cd03217">
    <property type="entry name" value="ABC_FeS_Assembly"/>
    <property type="match status" value="1"/>
</dbReference>
<dbReference type="PROSITE" id="PS00211">
    <property type="entry name" value="ABC_TRANSPORTER_1"/>
    <property type="match status" value="1"/>
</dbReference>
<organism evidence="5">
    <name type="scientific">hydrothermal vent metagenome</name>
    <dbReference type="NCBI Taxonomy" id="652676"/>
    <lineage>
        <taxon>unclassified sequences</taxon>
        <taxon>metagenomes</taxon>
        <taxon>ecological metagenomes</taxon>
    </lineage>
</organism>
<dbReference type="InterPro" id="IPR027417">
    <property type="entry name" value="P-loop_NTPase"/>
</dbReference>
<gene>
    <name evidence="5" type="ORF">MNBD_PLANCTO02-1513</name>
</gene>
<evidence type="ECO:0000259" key="4">
    <source>
        <dbReference type="PROSITE" id="PS50893"/>
    </source>
</evidence>
<dbReference type="GO" id="GO:0005524">
    <property type="term" value="F:ATP binding"/>
    <property type="evidence" value="ECO:0007669"/>
    <property type="project" value="UniProtKB-KW"/>
</dbReference>
<dbReference type="SMART" id="SM00382">
    <property type="entry name" value="AAA"/>
    <property type="match status" value="1"/>
</dbReference>
<protein>
    <submittedName>
        <fullName evidence="5">Iron-sulfur cluster assembly ATPase protein SufC</fullName>
    </submittedName>
</protein>
<evidence type="ECO:0000256" key="3">
    <source>
        <dbReference type="SAM" id="MobiDB-lite"/>
    </source>
</evidence>
<dbReference type="SUPFAM" id="SSF52540">
    <property type="entry name" value="P-loop containing nucleoside triphosphate hydrolases"/>
    <property type="match status" value="1"/>
</dbReference>
<accession>A0A3B1DY59</accession>
<keyword evidence="2" id="KW-0067">ATP-binding</keyword>
<dbReference type="InterPro" id="IPR003593">
    <property type="entry name" value="AAA+_ATPase"/>
</dbReference>
<feature type="region of interest" description="Disordered" evidence="3">
    <location>
        <begin position="275"/>
        <end position="298"/>
    </location>
</feature>
<dbReference type="Pfam" id="PF00005">
    <property type="entry name" value="ABC_tran"/>
    <property type="match status" value="1"/>
</dbReference>
<dbReference type="Gene3D" id="3.40.50.300">
    <property type="entry name" value="P-loop containing nucleotide triphosphate hydrolases"/>
    <property type="match status" value="1"/>
</dbReference>
<keyword evidence="1" id="KW-0547">Nucleotide-binding</keyword>
<name>A0A3B1DY59_9ZZZZ</name>
<evidence type="ECO:0000256" key="1">
    <source>
        <dbReference type="ARBA" id="ARBA00022741"/>
    </source>
</evidence>
<dbReference type="InterPro" id="IPR017871">
    <property type="entry name" value="ABC_transporter-like_CS"/>
</dbReference>
<proteinExistence type="predicted"/>
<dbReference type="GO" id="GO:0016887">
    <property type="term" value="F:ATP hydrolysis activity"/>
    <property type="evidence" value="ECO:0007669"/>
    <property type="project" value="InterPro"/>
</dbReference>
<sequence length="298" mass="33585">KRFLPFFWIFILDSFNSEKYYVTKKEIIMTSILKVEDLHVSVGEIPILRGVNLEIKQGEIHALMGPNGSGKSTLAYALAGHPKYTITGGNVEIDGVDLIELDANERARLGLFLAFQYPVTIPGVKVADFLRHAITNVRNPDRKEGESLMPMREFRTELRDQMTDLGMELDFARRYLNDGFSGGEKKRMEILQLAMLKPKFAFLDETDSGLDSDAVRVVSEGLQKLAGPEMGVLIITHHDRLLEYNIPQFTHVMLAGRIVETGDAELAKELHNNGYAGIRERHPEEAAEEQSRKEEVSV</sequence>
<dbReference type="PANTHER" id="PTHR43204:SF1">
    <property type="entry name" value="ABC TRANSPORTER I FAMILY MEMBER 6, CHLOROPLASTIC"/>
    <property type="match status" value="1"/>
</dbReference>